<dbReference type="InterPro" id="IPR044974">
    <property type="entry name" value="Disease_R_plants"/>
</dbReference>
<gene>
    <name evidence="4" type="ORF">F3Y22_tig00110730pilonHSYRG00048</name>
</gene>
<evidence type="ECO:0000256" key="1">
    <source>
        <dbReference type="ARBA" id="ARBA00022737"/>
    </source>
</evidence>
<name>A0A6A2ZTJ9_HIBSY</name>
<evidence type="ECO:0000313" key="4">
    <source>
        <dbReference type="EMBL" id="KAE8695200.1"/>
    </source>
</evidence>
<dbReference type="PANTHER" id="PTHR23155:SF1205">
    <property type="entry name" value="DISEASE RESISTANCE PROTEIN RPM1"/>
    <property type="match status" value="1"/>
</dbReference>
<evidence type="ECO:0000259" key="3">
    <source>
        <dbReference type="Pfam" id="PF23559"/>
    </source>
</evidence>
<keyword evidence="1" id="KW-0677">Repeat</keyword>
<keyword evidence="5" id="KW-1185">Reference proteome</keyword>
<keyword evidence="2" id="KW-0611">Plant defense</keyword>
<dbReference type="InterPro" id="IPR042197">
    <property type="entry name" value="Apaf_helical"/>
</dbReference>
<dbReference type="EMBL" id="VEPZ02001093">
    <property type="protein sequence ID" value="KAE8695200.1"/>
    <property type="molecule type" value="Genomic_DNA"/>
</dbReference>
<dbReference type="InterPro" id="IPR027417">
    <property type="entry name" value="P-loop_NTPase"/>
</dbReference>
<dbReference type="InterPro" id="IPR036388">
    <property type="entry name" value="WH-like_DNA-bd_sf"/>
</dbReference>
<dbReference type="Gene3D" id="1.10.10.10">
    <property type="entry name" value="Winged helix-like DNA-binding domain superfamily/Winged helix DNA-binding domain"/>
    <property type="match status" value="1"/>
</dbReference>
<feature type="domain" description="Disease resistance protein winged helix" evidence="3">
    <location>
        <begin position="160"/>
        <end position="230"/>
    </location>
</feature>
<dbReference type="AlphaFoldDB" id="A0A6A2ZTJ9"/>
<protein>
    <recommendedName>
        <fullName evidence="3">Disease resistance protein winged helix domain-containing protein</fullName>
    </recommendedName>
</protein>
<comment type="caution">
    <text evidence="4">The sequence shown here is derived from an EMBL/GenBank/DDBJ whole genome shotgun (WGS) entry which is preliminary data.</text>
</comment>
<reference evidence="4" key="1">
    <citation type="submission" date="2019-09" db="EMBL/GenBank/DDBJ databases">
        <title>Draft genome information of white flower Hibiscus syriacus.</title>
        <authorList>
            <person name="Kim Y.-M."/>
        </authorList>
    </citation>
    <scope>NUCLEOTIDE SEQUENCE [LARGE SCALE GENOMIC DNA]</scope>
    <source>
        <strain evidence="4">YM2019G1</strain>
    </source>
</reference>
<dbReference type="FunFam" id="1.10.10.10:FF:000322">
    <property type="entry name" value="Probable disease resistance protein At1g63360"/>
    <property type="match status" value="1"/>
</dbReference>
<dbReference type="PANTHER" id="PTHR23155">
    <property type="entry name" value="DISEASE RESISTANCE PROTEIN RP"/>
    <property type="match status" value="1"/>
</dbReference>
<dbReference type="SUPFAM" id="SSF52540">
    <property type="entry name" value="P-loop containing nucleoside triphosphate hydrolases"/>
    <property type="match status" value="1"/>
</dbReference>
<evidence type="ECO:0000313" key="5">
    <source>
        <dbReference type="Proteomes" id="UP000436088"/>
    </source>
</evidence>
<dbReference type="Proteomes" id="UP000436088">
    <property type="component" value="Unassembled WGS sequence"/>
</dbReference>
<organism evidence="4 5">
    <name type="scientific">Hibiscus syriacus</name>
    <name type="common">Rose of Sharon</name>
    <dbReference type="NCBI Taxonomy" id="106335"/>
    <lineage>
        <taxon>Eukaryota</taxon>
        <taxon>Viridiplantae</taxon>
        <taxon>Streptophyta</taxon>
        <taxon>Embryophyta</taxon>
        <taxon>Tracheophyta</taxon>
        <taxon>Spermatophyta</taxon>
        <taxon>Magnoliopsida</taxon>
        <taxon>eudicotyledons</taxon>
        <taxon>Gunneridae</taxon>
        <taxon>Pentapetalae</taxon>
        <taxon>rosids</taxon>
        <taxon>malvids</taxon>
        <taxon>Malvales</taxon>
        <taxon>Malvaceae</taxon>
        <taxon>Malvoideae</taxon>
        <taxon>Hibiscus</taxon>
    </lineage>
</organism>
<proteinExistence type="predicted"/>
<sequence length="275" mass="31352">MTSSFPHRREAGHRPAVLRCRQPLLPATSYSFEEAFVGPVNRGSFGGSPNYVATHHIAETWTAGVDLLETSVGQQQMERWRGNSRGGGWDVALGIGKQIVQKCGGVPLALKALGSMLRFKHRESEIWELQDDGGGILPVLRLRYDNLPSYSRQCFAYCSIFPKDCEMDKSQLIELWIANGFVPCRGRRDLHEIGYEIFLELTWRSSFQEVREGNDGTVTCKMHDLVYDLAISILRFECYMFGNNECFESLKKIRHLHIPIRYALPRHLERVLADC</sequence>
<evidence type="ECO:0000256" key="2">
    <source>
        <dbReference type="ARBA" id="ARBA00022821"/>
    </source>
</evidence>
<dbReference type="InterPro" id="IPR058922">
    <property type="entry name" value="WHD_DRP"/>
</dbReference>
<dbReference type="Gene3D" id="1.10.8.430">
    <property type="entry name" value="Helical domain of apoptotic protease-activating factors"/>
    <property type="match status" value="1"/>
</dbReference>
<dbReference type="GO" id="GO:0043531">
    <property type="term" value="F:ADP binding"/>
    <property type="evidence" value="ECO:0007669"/>
    <property type="project" value="InterPro"/>
</dbReference>
<dbReference type="Pfam" id="PF23559">
    <property type="entry name" value="WHD_DRP"/>
    <property type="match status" value="1"/>
</dbReference>
<dbReference type="GO" id="GO:0098542">
    <property type="term" value="P:defense response to other organism"/>
    <property type="evidence" value="ECO:0007669"/>
    <property type="project" value="TreeGrafter"/>
</dbReference>
<accession>A0A6A2ZTJ9</accession>